<dbReference type="Proteomes" id="UP000253551">
    <property type="component" value="Unassembled WGS sequence"/>
</dbReference>
<evidence type="ECO:0000313" key="2">
    <source>
        <dbReference type="EMBL" id="RCH82777.1"/>
    </source>
</evidence>
<protein>
    <submittedName>
        <fullName evidence="2">Uncharacterized protein</fullName>
    </submittedName>
</protein>
<reference evidence="2 3" key="1">
    <citation type="journal article" date="2018" name="G3 (Bethesda)">
        <title>Phylogenetic and Phylogenomic Definition of Rhizopus Species.</title>
        <authorList>
            <person name="Gryganskyi A.P."/>
            <person name="Golan J."/>
            <person name="Dolatabadi S."/>
            <person name="Mondo S."/>
            <person name="Robb S."/>
            <person name="Idnurm A."/>
            <person name="Muszewska A."/>
            <person name="Steczkiewicz K."/>
            <person name="Masonjones S."/>
            <person name="Liao H.L."/>
            <person name="Gajdeczka M.T."/>
            <person name="Anike F."/>
            <person name="Vuek A."/>
            <person name="Anishchenko I.M."/>
            <person name="Voigt K."/>
            <person name="de Hoog G.S."/>
            <person name="Smith M.E."/>
            <person name="Heitman J."/>
            <person name="Vilgalys R."/>
            <person name="Stajich J.E."/>
        </authorList>
    </citation>
    <scope>NUCLEOTIDE SEQUENCE [LARGE SCALE GENOMIC DNA]</scope>
    <source>
        <strain evidence="2 3">LSU 92-RS-03</strain>
    </source>
</reference>
<sequence>ASNKPIFALRLPLREATPLTISNDEDSNSSVPNASPLSLNDSAKFTFSSRCLLLEYSLHFWSDTAKRVIPAVQSR</sequence>
<accession>A0A367IYM4</accession>
<evidence type="ECO:0000256" key="1">
    <source>
        <dbReference type="SAM" id="MobiDB-lite"/>
    </source>
</evidence>
<organism evidence="2 3">
    <name type="scientific">Rhizopus stolonifer</name>
    <name type="common">Rhizopus nigricans</name>
    <dbReference type="NCBI Taxonomy" id="4846"/>
    <lineage>
        <taxon>Eukaryota</taxon>
        <taxon>Fungi</taxon>
        <taxon>Fungi incertae sedis</taxon>
        <taxon>Mucoromycota</taxon>
        <taxon>Mucoromycotina</taxon>
        <taxon>Mucoromycetes</taxon>
        <taxon>Mucorales</taxon>
        <taxon>Mucorineae</taxon>
        <taxon>Rhizopodaceae</taxon>
        <taxon>Rhizopus</taxon>
    </lineage>
</organism>
<comment type="caution">
    <text evidence="2">The sequence shown here is derived from an EMBL/GenBank/DDBJ whole genome shotgun (WGS) entry which is preliminary data.</text>
</comment>
<dbReference type="EMBL" id="PJQM01004981">
    <property type="protein sequence ID" value="RCH82777.1"/>
    <property type="molecule type" value="Genomic_DNA"/>
</dbReference>
<feature type="non-terminal residue" evidence="2">
    <location>
        <position position="1"/>
    </location>
</feature>
<feature type="compositionally biased region" description="Polar residues" evidence="1">
    <location>
        <begin position="28"/>
        <end position="40"/>
    </location>
</feature>
<feature type="region of interest" description="Disordered" evidence="1">
    <location>
        <begin position="20"/>
        <end position="40"/>
    </location>
</feature>
<evidence type="ECO:0000313" key="3">
    <source>
        <dbReference type="Proteomes" id="UP000253551"/>
    </source>
</evidence>
<dbReference type="AlphaFoldDB" id="A0A367IYM4"/>
<proteinExistence type="predicted"/>
<name>A0A367IYM4_RHIST</name>
<gene>
    <name evidence="2" type="ORF">CU098_007255</name>
</gene>
<keyword evidence="3" id="KW-1185">Reference proteome</keyword>